<accession>A0A919P804</accession>
<organism evidence="2 3">
    <name type="scientific">Cellulomonas pakistanensis</name>
    <dbReference type="NCBI Taxonomy" id="992287"/>
    <lineage>
        <taxon>Bacteria</taxon>
        <taxon>Bacillati</taxon>
        <taxon>Actinomycetota</taxon>
        <taxon>Actinomycetes</taxon>
        <taxon>Micrococcales</taxon>
        <taxon>Cellulomonadaceae</taxon>
        <taxon>Cellulomonas</taxon>
    </lineage>
</organism>
<keyword evidence="1" id="KW-0812">Transmembrane</keyword>
<feature type="transmembrane region" description="Helical" evidence="1">
    <location>
        <begin position="123"/>
        <end position="143"/>
    </location>
</feature>
<evidence type="ECO:0000313" key="3">
    <source>
        <dbReference type="Proteomes" id="UP000642125"/>
    </source>
</evidence>
<dbReference type="Proteomes" id="UP000642125">
    <property type="component" value="Unassembled WGS sequence"/>
</dbReference>
<feature type="transmembrane region" description="Helical" evidence="1">
    <location>
        <begin position="73"/>
        <end position="93"/>
    </location>
</feature>
<evidence type="ECO:0008006" key="4">
    <source>
        <dbReference type="Google" id="ProtNLM"/>
    </source>
</evidence>
<dbReference type="RefSeq" id="WP_203667794.1">
    <property type="nucleotide sequence ID" value="NZ_BONO01000006.1"/>
</dbReference>
<feature type="transmembrane region" description="Helical" evidence="1">
    <location>
        <begin position="295"/>
        <end position="313"/>
    </location>
</feature>
<evidence type="ECO:0000256" key="1">
    <source>
        <dbReference type="SAM" id="Phobius"/>
    </source>
</evidence>
<dbReference type="AlphaFoldDB" id="A0A919P804"/>
<evidence type="ECO:0000313" key="2">
    <source>
        <dbReference type="EMBL" id="GIG35766.1"/>
    </source>
</evidence>
<reference evidence="2" key="1">
    <citation type="submission" date="2021-01" db="EMBL/GenBank/DDBJ databases">
        <title>Whole genome shotgun sequence of Cellulomonas pakistanensis NBRC 110800.</title>
        <authorList>
            <person name="Komaki H."/>
            <person name="Tamura T."/>
        </authorList>
    </citation>
    <scope>NUCLEOTIDE SEQUENCE</scope>
    <source>
        <strain evidence="2">NBRC 110800</strain>
    </source>
</reference>
<sequence length="441" mass="45585">MTGRPPAGLRLVRRSPTTWWPVPTLGTPESRGFPQAALDAHRPSPWRYVLGGLLGGALAGVVALLLAPPGWAAWDGAARVAGAVAGLVLLAVVHTRGHPVAYALGGVGGAAAGLALGGRVAPAVVLAVVGCALAVPAWSGYAARTRWWPRLDALAERHRCVEGAVAEAVPVAGSGWPARYDVRVTSPDAPGLHWWALERQASPGSRPLVGDPVRIWYRPDDPEAAVLCVPEDVVAPEARRRRYREHRDANGGVDPTLPLPVRDPPVVVATLPDADAPFPAAAVTALRPGPGRAPVVLAAAAAVLALVSALTFLAGRSGATAAGTAVLVAVAAWVAARTRASRRRRWARLAPLLDRPVRADGVVERVVVAEGSPWCVLHVASPAAPGGTWLARERTTPRLRPTAGQRVTAWHAPDDPGAVVLGIPAAAPDPGREPSGAARAG</sequence>
<keyword evidence="1" id="KW-1133">Transmembrane helix</keyword>
<feature type="transmembrane region" description="Helical" evidence="1">
    <location>
        <begin position="100"/>
        <end position="117"/>
    </location>
</feature>
<keyword evidence="1" id="KW-0472">Membrane</keyword>
<dbReference type="EMBL" id="BONO01000006">
    <property type="protein sequence ID" value="GIG35766.1"/>
    <property type="molecule type" value="Genomic_DNA"/>
</dbReference>
<comment type="caution">
    <text evidence="2">The sequence shown here is derived from an EMBL/GenBank/DDBJ whole genome shotgun (WGS) entry which is preliminary data.</text>
</comment>
<gene>
    <name evidence="2" type="ORF">Cpa01nite_11470</name>
</gene>
<proteinExistence type="predicted"/>
<feature type="transmembrane region" description="Helical" evidence="1">
    <location>
        <begin position="48"/>
        <end position="67"/>
    </location>
</feature>
<name>A0A919P804_9CELL</name>
<feature type="transmembrane region" description="Helical" evidence="1">
    <location>
        <begin position="319"/>
        <end position="336"/>
    </location>
</feature>
<protein>
    <recommendedName>
        <fullName evidence="4">DUF3592 domain-containing protein</fullName>
    </recommendedName>
</protein>
<keyword evidence="3" id="KW-1185">Reference proteome</keyword>